<comment type="caution">
    <text evidence="1">The sequence shown here is derived from an EMBL/GenBank/DDBJ whole genome shotgun (WGS) entry which is preliminary data.</text>
</comment>
<dbReference type="AlphaFoldDB" id="A0A0R1V3R9"/>
<organism evidence="1 2">
    <name type="scientific">Liquorilactobacillus satsumensis DSM 16230 = JCM 12392</name>
    <dbReference type="NCBI Taxonomy" id="1423801"/>
    <lineage>
        <taxon>Bacteria</taxon>
        <taxon>Bacillati</taxon>
        <taxon>Bacillota</taxon>
        <taxon>Bacilli</taxon>
        <taxon>Lactobacillales</taxon>
        <taxon>Lactobacillaceae</taxon>
        <taxon>Liquorilactobacillus</taxon>
    </lineage>
</organism>
<dbReference type="OrthoDB" id="2167041at2"/>
<reference evidence="1 2" key="1">
    <citation type="journal article" date="2015" name="Genome Announc.">
        <title>Expanding the biotechnology potential of lactobacilli through comparative genomics of 213 strains and associated genera.</title>
        <authorList>
            <person name="Sun Z."/>
            <person name="Harris H.M."/>
            <person name="McCann A."/>
            <person name="Guo C."/>
            <person name="Argimon S."/>
            <person name="Zhang W."/>
            <person name="Yang X."/>
            <person name="Jeffery I.B."/>
            <person name="Cooney J.C."/>
            <person name="Kagawa T.F."/>
            <person name="Liu W."/>
            <person name="Song Y."/>
            <person name="Salvetti E."/>
            <person name="Wrobel A."/>
            <person name="Rasinkangas P."/>
            <person name="Parkhill J."/>
            <person name="Rea M.C."/>
            <person name="O'Sullivan O."/>
            <person name="Ritari J."/>
            <person name="Douillard F.P."/>
            <person name="Paul Ross R."/>
            <person name="Yang R."/>
            <person name="Briner A.E."/>
            <person name="Felis G.E."/>
            <person name="de Vos W.M."/>
            <person name="Barrangou R."/>
            <person name="Klaenhammer T.R."/>
            <person name="Caufield P.W."/>
            <person name="Cui Y."/>
            <person name="Zhang H."/>
            <person name="O'Toole P.W."/>
        </authorList>
    </citation>
    <scope>NUCLEOTIDE SEQUENCE [LARGE SCALE GENOMIC DNA]</scope>
    <source>
        <strain evidence="1 2">DSM 16230</strain>
    </source>
</reference>
<dbReference type="STRING" id="1423801.FD50_GL002208"/>
<sequence length="79" mass="9258">MFGKKKKRLKVIFDEKLLSAIDIAAAEWEHAKQTQVAVREEDNELSAQTKLAEAKYTFLYMEARRRRVRGHLQSSIIEH</sequence>
<name>A0A0R1V3R9_9LACO</name>
<evidence type="ECO:0000313" key="1">
    <source>
        <dbReference type="EMBL" id="KRM00232.1"/>
    </source>
</evidence>
<evidence type="ECO:0008006" key="3">
    <source>
        <dbReference type="Google" id="ProtNLM"/>
    </source>
</evidence>
<keyword evidence="2" id="KW-1185">Reference proteome</keyword>
<gene>
    <name evidence="1" type="ORF">FD50_GL002208</name>
</gene>
<dbReference type="EMBL" id="AZFQ01000012">
    <property type="protein sequence ID" value="KRM00232.1"/>
    <property type="molecule type" value="Genomic_DNA"/>
</dbReference>
<dbReference type="PATRIC" id="fig|1423801.4.peg.2254"/>
<proteinExistence type="predicted"/>
<dbReference type="GeneID" id="98307155"/>
<dbReference type="Pfam" id="PF10704">
    <property type="entry name" value="DUF2508"/>
    <property type="match status" value="1"/>
</dbReference>
<dbReference type="Proteomes" id="UP000051166">
    <property type="component" value="Unassembled WGS sequence"/>
</dbReference>
<dbReference type="InterPro" id="IPR019644">
    <property type="entry name" value="DUF2508"/>
</dbReference>
<dbReference type="RefSeq" id="WP_056959667.1">
    <property type="nucleotide sequence ID" value="NZ_AZFQ01000012.1"/>
</dbReference>
<accession>A0A0R1V3R9</accession>
<protein>
    <recommendedName>
        <fullName evidence="3">DUF2508 domain-containing protein</fullName>
    </recommendedName>
</protein>
<evidence type="ECO:0000313" key="2">
    <source>
        <dbReference type="Proteomes" id="UP000051166"/>
    </source>
</evidence>